<reference evidence="8 9" key="1">
    <citation type="journal article" date="2015" name="Genome Announc.">
        <title>Expanding the biotechnology potential of lactobacilli through comparative genomics of 213 strains and associated genera.</title>
        <authorList>
            <person name="Sun Z."/>
            <person name="Harris H.M."/>
            <person name="McCann A."/>
            <person name="Guo C."/>
            <person name="Argimon S."/>
            <person name="Zhang W."/>
            <person name="Yang X."/>
            <person name="Jeffery I.B."/>
            <person name="Cooney J.C."/>
            <person name="Kagawa T.F."/>
            <person name="Liu W."/>
            <person name="Song Y."/>
            <person name="Salvetti E."/>
            <person name="Wrobel A."/>
            <person name="Rasinkangas P."/>
            <person name="Parkhill J."/>
            <person name="Rea M.C."/>
            <person name="O'Sullivan O."/>
            <person name="Ritari J."/>
            <person name="Douillard F.P."/>
            <person name="Paul Ross R."/>
            <person name="Yang R."/>
            <person name="Briner A.E."/>
            <person name="Felis G.E."/>
            <person name="de Vos W.M."/>
            <person name="Barrangou R."/>
            <person name="Klaenhammer T.R."/>
            <person name="Caufield P.W."/>
            <person name="Cui Y."/>
            <person name="Zhang H."/>
            <person name="O'Toole P.W."/>
        </authorList>
    </citation>
    <scope>NUCLEOTIDE SEQUENCE [LARGE SCALE GENOMIC DNA]</scope>
    <source>
        <strain evidence="8 9">DSM 18527</strain>
    </source>
</reference>
<dbReference type="Proteomes" id="UP000051236">
    <property type="component" value="Unassembled WGS sequence"/>
</dbReference>
<keyword evidence="3" id="KW-0472">Membrane</keyword>
<accession>X0PE73</accession>
<keyword evidence="4" id="KW-0564">Palmitate</keyword>
<dbReference type="OrthoDB" id="9812878at2"/>
<name>X0PE73_9LACO</name>
<dbReference type="InterPro" id="IPR004872">
    <property type="entry name" value="Lipoprotein_NlpA"/>
</dbReference>
<evidence type="ECO:0000313" key="8">
    <source>
        <dbReference type="EMBL" id="KRM30812.1"/>
    </source>
</evidence>
<evidence type="ECO:0000256" key="3">
    <source>
        <dbReference type="ARBA" id="ARBA00023136"/>
    </source>
</evidence>
<dbReference type="Gene3D" id="3.40.190.10">
    <property type="entry name" value="Periplasmic binding protein-like II"/>
    <property type="match status" value="2"/>
</dbReference>
<dbReference type="PANTHER" id="PTHR30429">
    <property type="entry name" value="D-METHIONINE-BINDING LIPOPROTEIN METQ"/>
    <property type="match status" value="1"/>
</dbReference>
<dbReference type="Pfam" id="PF03180">
    <property type="entry name" value="Lipoprotein_9"/>
    <property type="match status" value="1"/>
</dbReference>
<dbReference type="PIRSF" id="PIRSF002854">
    <property type="entry name" value="MetQ"/>
    <property type="match status" value="1"/>
</dbReference>
<evidence type="ECO:0000256" key="2">
    <source>
        <dbReference type="ARBA" id="ARBA00022729"/>
    </source>
</evidence>
<evidence type="ECO:0000256" key="6">
    <source>
        <dbReference type="PIRNR" id="PIRNR002854"/>
    </source>
</evidence>
<dbReference type="PANTHER" id="PTHR30429:SF0">
    <property type="entry name" value="METHIONINE-BINDING LIPOPROTEIN METQ"/>
    <property type="match status" value="1"/>
</dbReference>
<organism evidence="8 9">
    <name type="scientific">Agrilactobacillus composti DSM 18527 = JCM 14202</name>
    <dbReference type="NCBI Taxonomy" id="1423734"/>
    <lineage>
        <taxon>Bacteria</taxon>
        <taxon>Bacillati</taxon>
        <taxon>Bacillota</taxon>
        <taxon>Bacilli</taxon>
        <taxon>Lactobacillales</taxon>
        <taxon>Lactobacillaceae</taxon>
        <taxon>Agrilactobacillus</taxon>
    </lineage>
</organism>
<gene>
    <name evidence="8" type="ORF">FC83_GL001370</name>
</gene>
<dbReference type="GO" id="GO:0016020">
    <property type="term" value="C:membrane"/>
    <property type="evidence" value="ECO:0007669"/>
    <property type="project" value="UniProtKB-SubCell"/>
</dbReference>
<dbReference type="PATRIC" id="fig|1423734.3.peg.1385"/>
<comment type="caution">
    <text evidence="8">The sequence shown here is derived from an EMBL/GenBank/DDBJ whole genome shotgun (WGS) entry which is preliminary data.</text>
</comment>
<evidence type="ECO:0000256" key="5">
    <source>
        <dbReference type="ARBA" id="ARBA00023288"/>
    </source>
</evidence>
<dbReference type="STRING" id="1423734.FC83_GL001370"/>
<evidence type="ECO:0000256" key="4">
    <source>
        <dbReference type="ARBA" id="ARBA00023139"/>
    </source>
</evidence>
<evidence type="ECO:0000313" key="9">
    <source>
        <dbReference type="Proteomes" id="UP000051236"/>
    </source>
</evidence>
<proteinExistence type="inferred from homology"/>
<dbReference type="AlphaFoldDB" id="X0PE73"/>
<evidence type="ECO:0000256" key="1">
    <source>
        <dbReference type="ARBA" id="ARBA00004635"/>
    </source>
</evidence>
<sequence length="282" mass="31003">MKKSIKYLLGGLFAATLALVGVLGFGQSQTTQAASKTVTIGIITGTKQDDAVWKVVSQTAKQKYGITLKFQKFTDYNQPNKALASGEIDLNSFQHYAFLNAWNKSNKSDLTPIGKTIMSPIRLYSTKIKNVKSIKKGDTITVPNDASNESRALFLLKNAGLITLKSNSKLVTIKDIAKNPKNLNIKEVDASQTARSLSDAAAAVVNGSYVKAAKLSTKDAIYTEPVNKDSEQWINIIVARKKDKNNKTYQDVVKAYQTAKTKKEIKAQFGNLEYGVWDVKIK</sequence>
<comment type="subcellular location">
    <subcellularLocation>
        <location evidence="1">Membrane</location>
        <topology evidence="1">Lipid-anchor</topology>
    </subcellularLocation>
</comment>
<keyword evidence="5 6" id="KW-0449">Lipoprotein</keyword>
<dbReference type="RefSeq" id="WP_035452567.1">
    <property type="nucleotide sequence ID" value="NZ_AZGA01000087.1"/>
</dbReference>
<evidence type="ECO:0000256" key="7">
    <source>
        <dbReference type="SAM" id="SignalP"/>
    </source>
</evidence>
<keyword evidence="2 7" id="KW-0732">Signal</keyword>
<feature type="chain" id="PRO_5009980973" description="Lipoprotein" evidence="7">
    <location>
        <begin position="34"/>
        <end position="282"/>
    </location>
</feature>
<dbReference type="SUPFAM" id="SSF53850">
    <property type="entry name" value="Periplasmic binding protein-like II"/>
    <property type="match status" value="1"/>
</dbReference>
<dbReference type="eggNOG" id="COG1464">
    <property type="taxonomic scope" value="Bacteria"/>
</dbReference>
<feature type="signal peptide" evidence="7">
    <location>
        <begin position="1"/>
        <end position="33"/>
    </location>
</feature>
<protein>
    <recommendedName>
        <fullName evidence="6">Lipoprotein</fullName>
    </recommendedName>
</protein>
<comment type="similarity">
    <text evidence="6">Belongs to the nlpA lipoprotein family.</text>
</comment>
<dbReference type="EMBL" id="AZGA01000087">
    <property type="protein sequence ID" value="KRM30812.1"/>
    <property type="molecule type" value="Genomic_DNA"/>
</dbReference>
<keyword evidence="9" id="KW-1185">Reference proteome</keyword>